<evidence type="ECO:0000313" key="2">
    <source>
        <dbReference type="EMBL" id="CAI4033316.1"/>
    </source>
</evidence>
<dbReference type="KEGG" id="nti:DNFV4_03752"/>
<name>A0AA86T7W4_9BACT</name>
<evidence type="ECO:0000256" key="1">
    <source>
        <dbReference type="SAM" id="MobiDB-lite"/>
    </source>
</evidence>
<organism evidence="2 3">
    <name type="scientific">Nitrospira tepida</name>
    <dbReference type="NCBI Taxonomy" id="2973512"/>
    <lineage>
        <taxon>Bacteria</taxon>
        <taxon>Pseudomonadati</taxon>
        <taxon>Nitrospirota</taxon>
        <taxon>Nitrospiria</taxon>
        <taxon>Nitrospirales</taxon>
        <taxon>Nitrospiraceae</taxon>
        <taxon>Nitrospira</taxon>
    </lineage>
</organism>
<keyword evidence="3" id="KW-1185">Reference proteome</keyword>
<evidence type="ECO:0008006" key="4">
    <source>
        <dbReference type="Google" id="ProtNLM"/>
    </source>
</evidence>
<protein>
    <recommendedName>
        <fullName evidence="4">Lipoprotein</fullName>
    </recommendedName>
</protein>
<proteinExistence type="predicted"/>
<dbReference type="Proteomes" id="UP001179121">
    <property type="component" value="Chromosome"/>
</dbReference>
<dbReference type="RefSeq" id="WP_289270417.1">
    <property type="nucleotide sequence ID" value="NZ_OX365700.1"/>
</dbReference>
<feature type="compositionally biased region" description="Pro residues" evidence="1">
    <location>
        <begin position="330"/>
        <end position="339"/>
    </location>
</feature>
<dbReference type="AlphaFoldDB" id="A0AA86T7W4"/>
<feature type="region of interest" description="Disordered" evidence="1">
    <location>
        <begin position="314"/>
        <end position="349"/>
    </location>
</feature>
<reference evidence="2" key="1">
    <citation type="submission" date="2022-10" db="EMBL/GenBank/DDBJ databases">
        <authorList>
            <person name="Koch H."/>
        </authorList>
    </citation>
    <scope>NUCLEOTIDE SEQUENCE</scope>
    <source>
        <strain evidence="2">DNF</strain>
    </source>
</reference>
<sequence length="349" mass="39794">MNRTNLVWFAGALLLLVGLGAFAGCSEFEPRDKRFYYRALWNFALREDLAELDSEFNGVDFGHANLYENLLLTGGRDVDAIENRARKETLAFIATKPTLNPNEEAIAPAYMKLAWRAQNTFDEAHALHRATYDIMVADLSDREEEAAIRKVLAYYQDSRYALTARRLDHHRLDAFPYSGEFRRRFPLFNATIWSYHYLQVAVYDPLQAAPNLDEKTRAVRPILSTYRGYLERPPVHWTFMPLTAEYSPSFAARYPEVANIFDNLHMLHDNISDILASGLLPTWEVKRAEIYRLVDSYYLASADATNPMIVQEGHEQHSMPPVQPSSGAPPSVPGQPAPSKPAHQHHEVQ</sequence>
<dbReference type="EMBL" id="OX365700">
    <property type="protein sequence ID" value="CAI4033316.1"/>
    <property type="molecule type" value="Genomic_DNA"/>
</dbReference>
<dbReference type="PROSITE" id="PS51257">
    <property type="entry name" value="PROKAR_LIPOPROTEIN"/>
    <property type="match status" value="1"/>
</dbReference>
<evidence type="ECO:0000313" key="3">
    <source>
        <dbReference type="Proteomes" id="UP001179121"/>
    </source>
</evidence>
<gene>
    <name evidence="2" type="ORF">DNFV4_03752</name>
</gene>
<accession>A0AA86T7W4</accession>